<evidence type="ECO:0008006" key="3">
    <source>
        <dbReference type="Google" id="ProtNLM"/>
    </source>
</evidence>
<dbReference type="InterPro" id="IPR008969">
    <property type="entry name" value="CarboxyPept-like_regulatory"/>
</dbReference>
<organism evidence="1 2">
    <name type="scientific">Flavobacterium psychroterrae</name>
    <dbReference type="NCBI Taxonomy" id="2133767"/>
    <lineage>
        <taxon>Bacteria</taxon>
        <taxon>Pseudomonadati</taxon>
        <taxon>Bacteroidota</taxon>
        <taxon>Flavobacteriia</taxon>
        <taxon>Flavobacteriales</taxon>
        <taxon>Flavobacteriaceae</taxon>
        <taxon>Flavobacterium</taxon>
    </lineage>
</organism>
<dbReference type="PROSITE" id="PS51257">
    <property type="entry name" value="PROKAR_LIPOPROTEIN"/>
    <property type="match status" value="1"/>
</dbReference>
<evidence type="ECO:0000313" key="2">
    <source>
        <dbReference type="Proteomes" id="UP000722625"/>
    </source>
</evidence>
<dbReference type="SUPFAM" id="SSF49464">
    <property type="entry name" value="Carboxypeptidase regulatory domain-like"/>
    <property type="match status" value="1"/>
</dbReference>
<reference evidence="1 2" key="1">
    <citation type="journal article" date="2018" name="Int. J. Syst. Evol. Microbiol.">
        <title>Flavobacterium chryseum sp. nov. and Flavobacterium psychroterrae sp. nov., novel environmental bacteria isolated from Antarctica.</title>
        <authorList>
            <person name="Kralova S."/>
            <person name="Svec P."/>
            <person name="Busse H.J."/>
            <person name="Stankova E."/>
            <person name="Vaczi P."/>
            <person name="Sedlacek I."/>
        </authorList>
    </citation>
    <scope>NUCLEOTIDE SEQUENCE [LARGE SCALE GENOMIC DNA]</scope>
    <source>
        <strain evidence="1 2">CCM 8827</strain>
    </source>
</reference>
<dbReference type="Proteomes" id="UP000722625">
    <property type="component" value="Unassembled WGS sequence"/>
</dbReference>
<sequence>MKSTLIFIVLLFCSCTNNKFYGHVYDYDTEQPLQNVFIDINGTKIQTDSSGYFYLKVNSNSILKLSLRKDGYSTKNLYRKPDSSGGFSKRNLSNNKIYLFNEKSDFSKK</sequence>
<comment type="caution">
    <text evidence="1">The sequence shown here is derived from an EMBL/GenBank/DDBJ whole genome shotgun (WGS) entry which is preliminary data.</text>
</comment>
<proteinExistence type="predicted"/>
<evidence type="ECO:0000313" key="1">
    <source>
        <dbReference type="EMBL" id="MBS7231148.1"/>
    </source>
</evidence>
<accession>A0ABS5PA58</accession>
<keyword evidence="2" id="KW-1185">Reference proteome</keyword>
<gene>
    <name evidence="1" type="ORF">KHA90_08930</name>
</gene>
<name>A0ABS5PA58_9FLAO</name>
<dbReference type="EMBL" id="JAGYVZ010000006">
    <property type="protein sequence ID" value="MBS7231148.1"/>
    <property type="molecule type" value="Genomic_DNA"/>
</dbReference>
<dbReference type="RefSeq" id="WP_213298079.1">
    <property type="nucleotide sequence ID" value="NZ_JAGYVZ010000006.1"/>
</dbReference>
<protein>
    <recommendedName>
        <fullName evidence="3">Carboxypeptidase-like regulatory domain-containing protein</fullName>
    </recommendedName>
</protein>
<dbReference type="Gene3D" id="2.60.40.1120">
    <property type="entry name" value="Carboxypeptidase-like, regulatory domain"/>
    <property type="match status" value="1"/>
</dbReference>